<protein>
    <submittedName>
        <fullName evidence="7">TetR family transcriptional regulator</fullName>
    </submittedName>
</protein>
<dbReference type="PANTHER" id="PTHR30055:SF148">
    <property type="entry name" value="TETR-FAMILY TRANSCRIPTIONAL REGULATOR"/>
    <property type="match status" value="1"/>
</dbReference>
<dbReference type="AlphaFoldDB" id="A0A2T0UPR7"/>
<dbReference type="InterPro" id="IPR009057">
    <property type="entry name" value="Homeodomain-like_sf"/>
</dbReference>
<dbReference type="Proteomes" id="UP000238176">
    <property type="component" value="Unassembled WGS sequence"/>
</dbReference>
<dbReference type="PANTHER" id="PTHR30055">
    <property type="entry name" value="HTH-TYPE TRANSCRIPTIONAL REGULATOR RUTR"/>
    <property type="match status" value="1"/>
</dbReference>
<dbReference type="InterPro" id="IPR011075">
    <property type="entry name" value="TetR_C"/>
</dbReference>
<evidence type="ECO:0000256" key="1">
    <source>
        <dbReference type="ARBA" id="ARBA00023015"/>
    </source>
</evidence>
<proteinExistence type="predicted"/>
<gene>
    <name evidence="7" type="ORF">B0I28_103387</name>
</gene>
<dbReference type="Gene3D" id="1.10.10.60">
    <property type="entry name" value="Homeodomain-like"/>
    <property type="match status" value="1"/>
</dbReference>
<dbReference type="RefSeq" id="WP_219926691.1">
    <property type="nucleotide sequence ID" value="NZ_PVTJ01000003.1"/>
</dbReference>
<reference evidence="7 8" key="1">
    <citation type="submission" date="2018-03" db="EMBL/GenBank/DDBJ databases">
        <title>Genomic Encyclopedia of Type Strains, Phase III (KMG-III): the genomes of soil and plant-associated and newly described type strains.</title>
        <authorList>
            <person name="Whitman W."/>
        </authorList>
    </citation>
    <scope>NUCLEOTIDE SEQUENCE [LARGE SCALE GENOMIC DNA]</scope>
    <source>
        <strain evidence="7 8">CGMCC 4.7067</strain>
    </source>
</reference>
<dbReference type="SUPFAM" id="SSF46689">
    <property type="entry name" value="Homeodomain-like"/>
    <property type="match status" value="1"/>
</dbReference>
<evidence type="ECO:0000256" key="5">
    <source>
        <dbReference type="SAM" id="MobiDB-lite"/>
    </source>
</evidence>
<accession>A0A2T0UPR7</accession>
<evidence type="ECO:0000259" key="6">
    <source>
        <dbReference type="PROSITE" id="PS50977"/>
    </source>
</evidence>
<dbReference type="Pfam" id="PF16859">
    <property type="entry name" value="TetR_C_11"/>
    <property type="match status" value="1"/>
</dbReference>
<evidence type="ECO:0000256" key="3">
    <source>
        <dbReference type="ARBA" id="ARBA00023163"/>
    </source>
</evidence>
<sequence>MTYPNVQPRPPGRPRDDAREAEILRIVLALLGEAGIDGVTFEEVARRAQASKKTLYRRWATRQEMVVAAIKAGPAAGNKPDPIDTGSLRGDLLALLERLEATMEAGSSVSLTILQAGLRDPELCQYIEDSAGPTGARLTDAVLRAAIERGELPAAADPFAYEEVGAAVLVLRKLNGLTTDAAYREALTDAVLIPALRSGVAAGQHGIFSGRPTPASIPAADIQTTDRKDQS</sequence>
<organism evidence="7 8">
    <name type="scientific">Glycomyces artemisiae</name>
    <dbReference type="NCBI Taxonomy" id="1076443"/>
    <lineage>
        <taxon>Bacteria</taxon>
        <taxon>Bacillati</taxon>
        <taxon>Actinomycetota</taxon>
        <taxon>Actinomycetes</taxon>
        <taxon>Glycomycetales</taxon>
        <taxon>Glycomycetaceae</taxon>
        <taxon>Glycomyces</taxon>
    </lineage>
</organism>
<comment type="caution">
    <text evidence="7">The sequence shown here is derived from an EMBL/GenBank/DDBJ whole genome shotgun (WGS) entry which is preliminary data.</text>
</comment>
<dbReference type="Gene3D" id="1.10.357.10">
    <property type="entry name" value="Tetracycline Repressor, domain 2"/>
    <property type="match status" value="1"/>
</dbReference>
<dbReference type="GO" id="GO:0000976">
    <property type="term" value="F:transcription cis-regulatory region binding"/>
    <property type="evidence" value="ECO:0007669"/>
    <property type="project" value="TreeGrafter"/>
</dbReference>
<dbReference type="InterPro" id="IPR001647">
    <property type="entry name" value="HTH_TetR"/>
</dbReference>
<dbReference type="SUPFAM" id="SSF48498">
    <property type="entry name" value="Tetracyclin repressor-like, C-terminal domain"/>
    <property type="match status" value="1"/>
</dbReference>
<keyword evidence="3" id="KW-0804">Transcription</keyword>
<feature type="domain" description="HTH tetR-type" evidence="6">
    <location>
        <begin position="17"/>
        <end position="77"/>
    </location>
</feature>
<dbReference type="GO" id="GO:0003700">
    <property type="term" value="F:DNA-binding transcription factor activity"/>
    <property type="evidence" value="ECO:0007669"/>
    <property type="project" value="TreeGrafter"/>
</dbReference>
<keyword evidence="2 4" id="KW-0238">DNA-binding</keyword>
<dbReference type="PROSITE" id="PS50977">
    <property type="entry name" value="HTH_TETR_2"/>
    <property type="match status" value="1"/>
</dbReference>
<feature type="region of interest" description="Disordered" evidence="5">
    <location>
        <begin position="207"/>
        <end position="231"/>
    </location>
</feature>
<evidence type="ECO:0000313" key="8">
    <source>
        <dbReference type="Proteomes" id="UP000238176"/>
    </source>
</evidence>
<evidence type="ECO:0000256" key="4">
    <source>
        <dbReference type="PROSITE-ProRule" id="PRU00335"/>
    </source>
</evidence>
<feature type="DNA-binding region" description="H-T-H motif" evidence="4">
    <location>
        <begin position="40"/>
        <end position="59"/>
    </location>
</feature>
<keyword evidence="8" id="KW-1185">Reference proteome</keyword>
<dbReference type="InterPro" id="IPR050109">
    <property type="entry name" value="HTH-type_TetR-like_transc_reg"/>
</dbReference>
<dbReference type="EMBL" id="PVTJ01000003">
    <property type="protein sequence ID" value="PRY59913.1"/>
    <property type="molecule type" value="Genomic_DNA"/>
</dbReference>
<dbReference type="Pfam" id="PF00440">
    <property type="entry name" value="TetR_N"/>
    <property type="match status" value="1"/>
</dbReference>
<evidence type="ECO:0000313" key="7">
    <source>
        <dbReference type="EMBL" id="PRY59913.1"/>
    </source>
</evidence>
<name>A0A2T0UPR7_9ACTN</name>
<dbReference type="InterPro" id="IPR036271">
    <property type="entry name" value="Tet_transcr_reg_TetR-rel_C_sf"/>
</dbReference>
<keyword evidence="1" id="KW-0805">Transcription regulation</keyword>
<evidence type="ECO:0000256" key="2">
    <source>
        <dbReference type="ARBA" id="ARBA00023125"/>
    </source>
</evidence>